<comment type="caution">
    <text evidence="7">The sequence shown here is derived from an EMBL/GenBank/DDBJ whole genome shotgun (WGS) entry which is preliminary data.</text>
</comment>
<feature type="domain" description="Glycoside hydrolase family 5" evidence="6">
    <location>
        <begin position="75"/>
        <end position="337"/>
    </location>
</feature>
<keyword evidence="3 5" id="KW-0326">Glycosidase</keyword>
<dbReference type="GO" id="GO:0005576">
    <property type="term" value="C:extracellular region"/>
    <property type="evidence" value="ECO:0007669"/>
    <property type="project" value="TreeGrafter"/>
</dbReference>
<dbReference type="Pfam" id="PF00150">
    <property type="entry name" value="Cellulase"/>
    <property type="match status" value="1"/>
</dbReference>
<gene>
    <name evidence="7" type="ORF">CAC42_3378</name>
</gene>
<evidence type="ECO:0000256" key="4">
    <source>
        <dbReference type="ARBA" id="ARBA00023316"/>
    </source>
</evidence>
<proteinExistence type="inferred from homology"/>
<evidence type="ECO:0000256" key="3">
    <source>
        <dbReference type="ARBA" id="ARBA00023295"/>
    </source>
</evidence>
<dbReference type="InterPro" id="IPR017853">
    <property type="entry name" value="GH"/>
</dbReference>
<sequence length="501" mass="57768">MAPSILKVQGDKVVDGTGKPVVLRGSALGGWMNQENFIVGYPGHEYQFRASMSRVLGAEKADFFFDRFLYHFFTAADAAFFSSLGLNLLRLPFNYRHFEDDMNPRVLKPAGLAHLDRVVDLCAQHGIYTILDLHTAPGGQNGDWHSDNATNHAAFWEHKDHQDRVVWLWEQLAAHYKDNPWVAGYNPLNEPCDPLHHRLPVFYERIEKSIRKIDPEHILWLDGNTFSMEWRYFERGLPNTVYALHDYAMAGFPKGPRYEGTKEQDLALEKQFCRKAEAMYTLGDGTPIYNGEFGPVYADPEVEGDADEVNRARYALLEKQMEIYDKYLIHWSVWLYKDVGLQGMVTLDKESKWMKTIGPFLEKKRELQLDAWGRMPNPEVEKLIGPLVEWIDKVAPTSKDQYPTPWATERQVTRLINQIWISGCLSDEFAEQFRGMTEDDLEECAKSWSFESCQRREELCKRLGAHGKAEGLTIDAPRPKNLWLEERKTNGISKADNLKND</sequence>
<comment type="similarity">
    <text evidence="1 5">Belongs to the glycosyl hydrolase 5 (cellulase A) family.</text>
</comment>
<keyword evidence="8" id="KW-1185">Reference proteome</keyword>
<dbReference type="GO" id="GO:0008422">
    <property type="term" value="F:beta-glucosidase activity"/>
    <property type="evidence" value="ECO:0007669"/>
    <property type="project" value="TreeGrafter"/>
</dbReference>
<keyword evidence="2 5" id="KW-0378">Hydrolase</keyword>
<dbReference type="AlphaFoldDB" id="A0A2K1R171"/>
<name>A0A2K1R171_9PEZI</name>
<dbReference type="InterPro" id="IPR001547">
    <property type="entry name" value="Glyco_hydro_5"/>
</dbReference>
<dbReference type="InterPro" id="IPR050386">
    <property type="entry name" value="Glycosyl_hydrolase_5"/>
</dbReference>
<dbReference type="FunFam" id="3.20.20.80:FF:000130">
    <property type="entry name" value="Endoglucanase C"/>
    <property type="match status" value="1"/>
</dbReference>
<evidence type="ECO:0000256" key="5">
    <source>
        <dbReference type="RuleBase" id="RU361153"/>
    </source>
</evidence>
<reference evidence="7 8" key="1">
    <citation type="submission" date="2017-06" db="EMBL/GenBank/DDBJ databases">
        <title>Draft genome sequence of a variant of Elsinoe murrayae.</title>
        <authorList>
            <person name="Cheng Q."/>
        </authorList>
    </citation>
    <scope>NUCLEOTIDE SEQUENCE [LARGE SCALE GENOMIC DNA]</scope>
    <source>
        <strain evidence="7 8">CQ-2017a</strain>
    </source>
</reference>
<evidence type="ECO:0000256" key="2">
    <source>
        <dbReference type="ARBA" id="ARBA00022801"/>
    </source>
</evidence>
<dbReference type="GO" id="GO:0071555">
    <property type="term" value="P:cell wall organization"/>
    <property type="evidence" value="ECO:0007669"/>
    <property type="project" value="UniProtKB-KW"/>
</dbReference>
<dbReference type="STRING" id="2082308.A0A2K1R171"/>
<keyword evidence="4" id="KW-0961">Cell wall biogenesis/degradation</keyword>
<dbReference type="EMBL" id="NKHZ01000015">
    <property type="protein sequence ID" value="PNS21041.1"/>
    <property type="molecule type" value="Genomic_DNA"/>
</dbReference>
<dbReference type="InParanoid" id="A0A2K1R171"/>
<dbReference type="SUPFAM" id="SSF51445">
    <property type="entry name" value="(Trans)glycosidases"/>
    <property type="match status" value="1"/>
</dbReference>
<organism evidence="7 8">
    <name type="scientific">Sphaceloma murrayae</name>
    <dbReference type="NCBI Taxonomy" id="2082308"/>
    <lineage>
        <taxon>Eukaryota</taxon>
        <taxon>Fungi</taxon>
        <taxon>Dikarya</taxon>
        <taxon>Ascomycota</taxon>
        <taxon>Pezizomycotina</taxon>
        <taxon>Dothideomycetes</taxon>
        <taxon>Dothideomycetidae</taxon>
        <taxon>Myriangiales</taxon>
        <taxon>Elsinoaceae</taxon>
        <taxon>Sphaceloma</taxon>
    </lineage>
</organism>
<evidence type="ECO:0000256" key="1">
    <source>
        <dbReference type="ARBA" id="ARBA00005641"/>
    </source>
</evidence>
<dbReference type="GO" id="GO:0009251">
    <property type="term" value="P:glucan catabolic process"/>
    <property type="evidence" value="ECO:0007669"/>
    <property type="project" value="TreeGrafter"/>
</dbReference>
<dbReference type="OrthoDB" id="1887033at2759"/>
<dbReference type="GO" id="GO:0009986">
    <property type="term" value="C:cell surface"/>
    <property type="evidence" value="ECO:0007669"/>
    <property type="project" value="TreeGrafter"/>
</dbReference>
<protein>
    <recommendedName>
        <fullName evidence="6">Glycoside hydrolase family 5 domain-containing protein</fullName>
    </recommendedName>
</protein>
<evidence type="ECO:0000259" key="6">
    <source>
        <dbReference type="Pfam" id="PF00150"/>
    </source>
</evidence>
<dbReference type="PANTHER" id="PTHR31297:SF13">
    <property type="entry name" value="PUTATIVE-RELATED"/>
    <property type="match status" value="1"/>
</dbReference>
<evidence type="ECO:0000313" key="8">
    <source>
        <dbReference type="Proteomes" id="UP000243797"/>
    </source>
</evidence>
<dbReference type="PANTHER" id="PTHR31297">
    <property type="entry name" value="GLUCAN ENDO-1,6-BETA-GLUCOSIDASE B"/>
    <property type="match status" value="1"/>
</dbReference>
<dbReference type="Proteomes" id="UP000243797">
    <property type="component" value="Unassembled WGS sequence"/>
</dbReference>
<evidence type="ECO:0000313" key="7">
    <source>
        <dbReference type="EMBL" id="PNS21041.1"/>
    </source>
</evidence>
<dbReference type="Gene3D" id="3.20.20.80">
    <property type="entry name" value="Glycosidases"/>
    <property type="match status" value="1"/>
</dbReference>
<accession>A0A2K1R171</accession>